<evidence type="ECO:0000313" key="3">
    <source>
        <dbReference type="Proteomes" id="UP000807353"/>
    </source>
</evidence>
<organism evidence="2 3">
    <name type="scientific">Collybia nuda</name>
    <dbReference type="NCBI Taxonomy" id="64659"/>
    <lineage>
        <taxon>Eukaryota</taxon>
        <taxon>Fungi</taxon>
        <taxon>Dikarya</taxon>
        <taxon>Basidiomycota</taxon>
        <taxon>Agaricomycotina</taxon>
        <taxon>Agaricomycetes</taxon>
        <taxon>Agaricomycetidae</taxon>
        <taxon>Agaricales</taxon>
        <taxon>Tricholomatineae</taxon>
        <taxon>Clitocybaceae</taxon>
        <taxon>Collybia</taxon>
    </lineage>
</organism>
<dbReference type="Pfam" id="PF12937">
    <property type="entry name" value="F-box-like"/>
    <property type="match status" value="1"/>
</dbReference>
<dbReference type="EMBL" id="MU150232">
    <property type="protein sequence ID" value="KAF9468619.1"/>
    <property type="molecule type" value="Genomic_DNA"/>
</dbReference>
<name>A0A9P5YG28_9AGAR</name>
<accession>A0A9P5YG28</accession>
<dbReference type="SUPFAM" id="SSF81383">
    <property type="entry name" value="F-box domain"/>
    <property type="match status" value="1"/>
</dbReference>
<protein>
    <recommendedName>
        <fullName evidence="1">F-box domain-containing protein</fullName>
    </recommendedName>
</protein>
<proteinExistence type="predicted"/>
<sequence length="457" mass="53738">MPSTLRRTQQRALTLSRSFANAIKSTVSNTFVSSCDRHYRCSPFDNVIRYPTIPKHDIGRPRQLRRGVMPTFRPIHFIHRLPVEILSHIFVMGSEDDTMLPVRVSHVCRVWREITFRTPSLWRRITITAQTEMWRERIYRARECTLDIELKSWVTPTSGFPRRQSLDMYTVQWHIHLVAPYVQRWRSLEIVFTEYAPFLWNAALSGICSRNRDQARALEDLTLVFRANDDTKEFCLFSGVAPKLRRVTLDGIRLTWLPSLFGNLVYLDYTHHGFTVGHQAIRDVVSILEVCSRLVEFRILFPRKHFPVHSTRYHPVQRRVILPFLTRLQLRVESPDIPFELAHLMTLVFTPNLLSLRLIDADRRHQPFPSLKSFFYVYAISPSLRLLRIEHGWYDPRMVTPVLQALPNIRQLVVRRPHSPDQILSLNPRSRKGRQWGGDVYGQMHFHIHPNLKGICT</sequence>
<comment type="caution">
    <text evidence="2">The sequence shown here is derived from an EMBL/GenBank/DDBJ whole genome shotgun (WGS) entry which is preliminary data.</text>
</comment>
<dbReference type="InterPro" id="IPR001810">
    <property type="entry name" value="F-box_dom"/>
</dbReference>
<dbReference type="InterPro" id="IPR036047">
    <property type="entry name" value="F-box-like_dom_sf"/>
</dbReference>
<evidence type="ECO:0000313" key="2">
    <source>
        <dbReference type="EMBL" id="KAF9468619.1"/>
    </source>
</evidence>
<dbReference type="PROSITE" id="PS50181">
    <property type="entry name" value="FBOX"/>
    <property type="match status" value="1"/>
</dbReference>
<evidence type="ECO:0000259" key="1">
    <source>
        <dbReference type="PROSITE" id="PS50181"/>
    </source>
</evidence>
<dbReference type="PROSITE" id="PS51257">
    <property type="entry name" value="PROKAR_LIPOPROTEIN"/>
    <property type="match status" value="1"/>
</dbReference>
<keyword evidence="3" id="KW-1185">Reference proteome</keyword>
<dbReference type="Proteomes" id="UP000807353">
    <property type="component" value="Unassembled WGS sequence"/>
</dbReference>
<reference evidence="2" key="1">
    <citation type="submission" date="2020-11" db="EMBL/GenBank/DDBJ databases">
        <authorList>
            <consortium name="DOE Joint Genome Institute"/>
            <person name="Ahrendt S."/>
            <person name="Riley R."/>
            <person name="Andreopoulos W."/>
            <person name="Labutti K."/>
            <person name="Pangilinan J."/>
            <person name="Ruiz-Duenas F.J."/>
            <person name="Barrasa J.M."/>
            <person name="Sanchez-Garcia M."/>
            <person name="Camarero S."/>
            <person name="Miyauchi S."/>
            <person name="Serrano A."/>
            <person name="Linde D."/>
            <person name="Babiker R."/>
            <person name="Drula E."/>
            <person name="Ayuso-Fernandez I."/>
            <person name="Pacheco R."/>
            <person name="Padilla G."/>
            <person name="Ferreira P."/>
            <person name="Barriuso J."/>
            <person name="Kellner H."/>
            <person name="Castanera R."/>
            <person name="Alfaro M."/>
            <person name="Ramirez L."/>
            <person name="Pisabarro A.G."/>
            <person name="Kuo A."/>
            <person name="Tritt A."/>
            <person name="Lipzen A."/>
            <person name="He G."/>
            <person name="Yan M."/>
            <person name="Ng V."/>
            <person name="Cullen D."/>
            <person name="Martin F."/>
            <person name="Rosso M.-N."/>
            <person name="Henrissat B."/>
            <person name="Hibbett D."/>
            <person name="Martinez A.T."/>
            <person name="Grigoriev I.V."/>
        </authorList>
    </citation>
    <scope>NUCLEOTIDE SEQUENCE</scope>
    <source>
        <strain evidence="2">CBS 247.69</strain>
    </source>
</reference>
<dbReference type="AlphaFoldDB" id="A0A9P5YG28"/>
<gene>
    <name evidence="2" type="ORF">BDZ94DRAFT_1245856</name>
</gene>
<feature type="domain" description="F-box" evidence="1">
    <location>
        <begin position="75"/>
        <end position="125"/>
    </location>
</feature>
<dbReference type="OrthoDB" id="3181259at2759"/>
<dbReference type="Gene3D" id="1.20.1280.50">
    <property type="match status" value="1"/>
</dbReference>